<sequence>MTLSLRDAPQAHDHLIPPPEGYDSFPEVASISLSKALPIPFNFPACVSNLLKPIQTKKIQKGTKKTLLNPTKKFLLGGIENLHALPSLLLHIRRDFDAEKYPWQWYLSRPSHPRPRGKLLPKRGRLFTSSLQSITFHCVAWAVVNFSLFLGDHP</sequence>
<accession>A0AAD7NXU7</accession>
<gene>
    <name evidence="2" type="ORF">B0H16DRAFT_1499567</name>
</gene>
<comment type="caution">
    <text evidence="2">The sequence shown here is derived from an EMBL/GenBank/DDBJ whole genome shotgun (WGS) entry which is preliminary data.</text>
</comment>
<evidence type="ECO:0000256" key="1">
    <source>
        <dbReference type="SAM" id="MobiDB-lite"/>
    </source>
</evidence>
<name>A0AAD7NXU7_9AGAR</name>
<dbReference type="EMBL" id="JARKIB010000005">
    <property type="protein sequence ID" value="KAJ7779671.1"/>
    <property type="molecule type" value="Genomic_DNA"/>
</dbReference>
<evidence type="ECO:0000313" key="2">
    <source>
        <dbReference type="EMBL" id="KAJ7779671.1"/>
    </source>
</evidence>
<dbReference type="Proteomes" id="UP001215598">
    <property type="component" value="Unassembled WGS sequence"/>
</dbReference>
<proteinExistence type="predicted"/>
<keyword evidence="3" id="KW-1185">Reference proteome</keyword>
<feature type="region of interest" description="Disordered" evidence="1">
    <location>
        <begin position="1"/>
        <end position="20"/>
    </location>
</feature>
<reference evidence="2" key="1">
    <citation type="submission" date="2023-03" db="EMBL/GenBank/DDBJ databases">
        <title>Massive genome expansion in bonnet fungi (Mycena s.s.) driven by repeated elements and novel gene families across ecological guilds.</title>
        <authorList>
            <consortium name="Lawrence Berkeley National Laboratory"/>
            <person name="Harder C.B."/>
            <person name="Miyauchi S."/>
            <person name="Viragh M."/>
            <person name="Kuo A."/>
            <person name="Thoen E."/>
            <person name="Andreopoulos B."/>
            <person name="Lu D."/>
            <person name="Skrede I."/>
            <person name="Drula E."/>
            <person name="Henrissat B."/>
            <person name="Morin E."/>
            <person name="Kohler A."/>
            <person name="Barry K."/>
            <person name="LaButti K."/>
            <person name="Morin E."/>
            <person name="Salamov A."/>
            <person name="Lipzen A."/>
            <person name="Mereny Z."/>
            <person name="Hegedus B."/>
            <person name="Baldrian P."/>
            <person name="Stursova M."/>
            <person name="Weitz H."/>
            <person name="Taylor A."/>
            <person name="Grigoriev I.V."/>
            <person name="Nagy L.G."/>
            <person name="Martin F."/>
            <person name="Kauserud H."/>
        </authorList>
    </citation>
    <scope>NUCLEOTIDE SEQUENCE</scope>
    <source>
        <strain evidence="2">CBHHK182m</strain>
    </source>
</reference>
<evidence type="ECO:0000313" key="3">
    <source>
        <dbReference type="Proteomes" id="UP001215598"/>
    </source>
</evidence>
<organism evidence="2 3">
    <name type="scientific">Mycena metata</name>
    <dbReference type="NCBI Taxonomy" id="1033252"/>
    <lineage>
        <taxon>Eukaryota</taxon>
        <taxon>Fungi</taxon>
        <taxon>Dikarya</taxon>
        <taxon>Basidiomycota</taxon>
        <taxon>Agaricomycotina</taxon>
        <taxon>Agaricomycetes</taxon>
        <taxon>Agaricomycetidae</taxon>
        <taxon>Agaricales</taxon>
        <taxon>Marasmiineae</taxon>
        <taxon>Mycenaceae</taxon>
        <taxon>Mycena</taxon>
    </lineage>
</organism>
<protein>
    <submittedName>
        <fullName evidence="2">Uncharacterized protein</fullName>
    </submittedName>
</protein>
<dbReference type="AlphaFoldDB" id="A0AAD7NXU7"/>